<dbReference type="CDD" id="cd00397">
    <property type="entry name" value="DNA_BRE_C"/>
    <property type="match status" value="1"/>
</dbReference>
<keyword evidence="7" id="KW-1185">Reference proteome</keyword>
<dbReference type="GO" id="GO:0006310">
    <property type="term" value="P:DNA recombination"/>
    <property type="evidence" value="ECO:0007669"/>
    <property type="project" value="UniProtKB-KW"/>
</dbReference>
<dbReference type="SUPFAM" id="SSF56349">
    <property type="entry name" value="DNA breaking-rejoining enzymes"/>
    <property type="match status" value="1"/>
</dbReference>
<dbReference type="EMBL" id="LQXD01000071">
    <property type="protein sequence ID" value="OIJ20450.1"/>
    <property type="molecule type" value="Genomic_DNA"/>
</dbReference>
<dbReference type="InterPro" id="IPR010998">
    <property type="entry name" value="Integrase_recombinase_N"/>
</dbReference>
<keyword evidence="2" id="KW-0233">DNA recombination</keyword>
<evidence type="ECO:0000256" key="1">
    <source>
        <dbReference type="ARBA" id="ARBA00023125"/>
    </source>
</evidence>
<evidence type="ECO:0000256" key="2">
    <source>
        <dbReference type="ARBA" id="ARBA00023172"/>
    </source>
</evidence>
<dbReference type="Pfam" id="PF00589">
    <property type="entry name" value="Phage_integrase"/>
    <property type="match status" value="1"/>
</dbReference>
<dbReference type="InterPro" id="IPR013762">
    <property type="entry name" value="Integrase-like_cat_sf"/>
</dbReference>
<dbReference type="InterPro" id="IPR011010">
    <property type="entry name" value="DNA_brk_join_enz"/>
</dbReference>
<dbReference type="GO" id="GO:0015074">
    <property type="term" value="P:DNA integration"/>
    <property type="evidence" value="ECO:0007669"/>
    <property type="project" value="InterPro"/>
</dbReference>
<dbReference type="GO" id="GO:0003677">
    <property type="term" value="F:DNA binding"/>
    <property type="evidence" value="ECO:0007669"/>
    <property type="project" value="UniProtKB-KW"/>
</dbReference>
<reference evidence="6" key="4">
    <citation type="submission" date="2020-10" db="EMBL/GenBank/DDBJ databases">
        <authorList>
            <person name="Bassil N.M."/>
            <person name="Lloyd J.R."/>
        </authorList>
    </citation>
    <scope>NUCLEOTIDE SEQUENCE</scope>
    <source>
        <strain evidence="6">NB2006</strain>
    </source>
</reference>
<evidence type="ECO:0000313" key="4">
    <source>
        <dbReference type="EMBL" id="OIJ11429.1"/>
    </source>
</evidence>
<sequence length="373" mass="44107">MEVLVIDFKKWLEEKQKLSPSTVGVYLASIRSFFDYHKDNFTVEEFNGLEIELIQQYWFSLTFQNLPESLLKSRVYGLKKFNQYLIDKGLQESIVVDLDYKKISNITKVKSKKNPKEVDIYRFIDVVKKRGNIRDLAIIMIKLKTTLTVSEIVNIKMSDYKKTGVILIDEGKKTINLDNETQLIISEYLEERENFNYSSSRYLFISNRSEKLNDKYIFILFRRYSLQANFSSRITPKKLEKLMVPRIDNNDVFSSFCFTVEGKNEQIFFRVCFVTKNFYEDSFVKIRLYVSDNDNNEKIYQLVIAKPDIIDNFINGSGELFFAKGFLFTYFVSKEEIKKFIINLYNEGDYRLLTKKLESISMDNSTYEAIEKK</sequence>
<feature type="domain" description="Tyr recombinase" evidence="3">
    <location>
        <begin position="120"/>
        <end position="239"/>
    </location>
</feature>
<dbReference type="AlphaFoldDB" id="A0A1S2M7K4"/>
<name>A0A1S2M7K4_9BACI</name>
<reference evidence="5 7" key="1">
    <citation type="submission" date="2016-10" db="EMBL/GenBank/DDBJ databases">
        <title>Draft genome sequences of four alkaliphilic bacteria belonging to the Anaerobacillus genus.</title>
        <authorList>
            <person name="Bassil N.M."/>
            <person name="Lloyd J.R."/>
        </authorList>
    </citation>
    <scope>NUCLEOTIDE SEQUENCE [LARGE SCALE GENOMIC DNA]</scope>
    <source>
        <strain evidence="5 7">NB2006</strain>
    </source>
</reference>
<dbReference type="KEGG" id="aia:AWH56_018600"/>
<dbReference type="InterPro" id="IPR002104">
    <property type="entry name" value="Integrase_catalytic"/>
</dbReference>
<keyword evidence="1" id="KW-0238">DNA-binding</keyword>
<dbReference type="Proteomes" id="UP000180175">
    <property type="component" value="Chromosome"/>
</dbReference>
<gene>
    <name evidence="6" type="ORF">AWH56_018600</name>
    <name evidence="5" type="ORF">AWH56_07995</name>
    <name evidence="4" type="ORF">AWH56_15660</name>
</gene>
<dbReference type="Gene3D" id="1.10.150.130">
    <property type="match status" value="1"/>
</dbReference>
<proteinExistence type="predicted"/>
<reference evidence="6 7" key="2">
    <citation type="journal article" date="2017" name="Genome Announc.">
        <title>Draft Genome Sequences of Four Alkaliphilic Bacteria Belonging to the Anaerobacillus Genus.</title>
        <authorList>
            <person name="Bassil N.M."/>
            <person name="Lloyd J.R."/>
        </authorList>
    </citation>
    <scope>NUCLEOTIDE SEQUENCE [LARGE SCALE GENOMIC DNA]</scope>
    <source>
        <strain evidence="6 7">NB2006</strain>
    </source>
</reference>
<dbReference type="RefSeq" id="WP_071316645.1">
    <property type="nucleotide sequence ID" value="NZ_CP063356.2"/>
</dbReference>
<evidence type="ECO:0000313" key="7">
    <source>
        <dbReference type="Proteomes" id="UP000180175"/>
    </source>
</evidence>
<evidence type="ECO:0000313" key="5">
    <source>
        <dbReference type="EMBL" id="OIJ20450.1"/>
    </source>
</evidence>
<dbReference type="OrthoDB" id="184666at2"/>
<protein>
    <submittedName>
        <fullName evidence="6">Tyrosine-type recombinase/integrase</fullName>
    </submittedName>
</protein>
<evidence type="ECO:0000259" key="3">
    <source>
        <dbReference type="Pfam" id="PF00589"/>
    </source>
</evidence>
<organism evidence="5 7">
    <name type="scientific">Anaerobacillus isosaccharinicus</name>
    <dbReference type="NCBI Taxonomy" id="1532552"/>
    <lineage>
        <taxon>Bacteria</taxon>
        <taxon>Bacillati</taxon>
        <taxon>Bacillota</taxon>
        <taxon>Bacilli</taxon>
        <taxon>Bacillales</taxon>
        <taxon>Bacillaceae</taxon>
        <taxon>Anaerobacillus</taxon>
    </lineage>
</organism>
<reference evidence="6 7" key="3">
    <citation type="journal article" date="2019" name="Int. J. Syst. Evol. Microbiol.">
        <title>Anaerobacillus isosaccharinicus sp. nov., an alkaliphilic bacterium which degrades isosaccharinic acid.</title>
        <authorList>
            <person name="Bassil N.M."/>
            <person name="Lloyd J.R."/>
        </authorList>
    </citation>
    <scope>NUCLEOTIDE SEQUENCE [LARGE SCALE GENOMIC DNA]</scope>
    <source>
        <strain evidence="6 7">NB2006</strain>
    </source>
</reference>
<evidence type="ECO:0000313" key="6">
    <source>
        <dbReference type="EMBL" id="QOY34719.1"/>
    </source>
</evidence>
<accession>A0A1S2M7K4</accession>
<dbReference type="Gene3D" id="1.10.443.10">
    <property type="entry name" value="Intergrase catalytic core"/>
    <property type="match status" value="1"/>
</dbReference>
<dbReference type="EMBL" id="LQXD01000135">
    <property type="protein sequence ID" value="OIJ11429.1"/>
    <property type="molecule type" value="Genomic_DNA"/>
</dbReference>
<dbReference type="EMBL" id="CP063356">
    <property type="protein sequence ID" value="QOY34719.1"/>
    <property type="molecule type" value="Genomic_DNA"/>
</dbReference>